<comment type="caution">
    <text evidence="2">The sequence shown here is derived from an EMBL/GenBank/DDBJ whole genome shotgun (WGS) entry which is preliminary data.</text>
</comment>
<dbReference type="AlphaFoldDB" id="A0AAV0Y579"/>
<keyword evidence="3" id="KW-1185">Reference proteome</keyword>
<organism evidence="2 3">
    <name type="scientific">Macrosiphum euphorbiae</name>
    <name type="common">potato aphid</name>
    <dbReference type="NCBI Taxonomy" id="13131"/>
    <lineage>
        <taxon>Eukaryota</taxon>
        <taxon>Metazoa</taxon>
        <taxon>Ecdysozoa</taxon>
        <taxon>Arthropoda</taxon>
        <taxon>Hexapoda</taxon>
        <taxon>Insecta</taxon>
        <taxon>Pterygota</taxon>
        <taxon>Neoptera</taxon>
        <taxon>Paraneoptera</taxon>
        <taxon>Hemiptera</taxon>
        <taxon>Sternorrhyncha</taxon>
        <taxon>Aphidomorpha</taxon>
        <taxon>Aphidoidea</taxon>
        <taxon>Aphididae</taxon>
        <taxon>Macrosiphini</taxon>
        <taxon>Macrosiphum</taxon>
    </lineage>
</organism>
<name>A0AAV0Y579_9HEMI</name>
<feature type="region of interest" description="Disordered" evidence="1">
    <location>
        <begin position="100"/>
        <end position="123"/>
    </location>
</feature>
<dbReference type="Proteomes" id="UP001160148">
    <property type="component" value="Unassembled WGS sequence"/>
</dbReference>
<proteinExistence type="predicted"/>
<evidence type="ECO:0000313" key="3">
    <source>
        <dbReference type="Proteomes" id="UP001160148"/>
    </source>
</evidence>
<evidence type="ECO:0000313" key="2">
    <source>
        <dbReference type="EMBL" id="CAI6375108.1"/>
    </source>
</evidence>
<gene>
    <name evidence="2" type="ORF">MEUPH1_LOCUS28647</name>
</gene>
<accession>A0AAV0Y579</accession>
<reference evidence="2 3" key="1">
    <citation type="submission" date="2023-01" db="EMBL/GenBank/DDBJ databases">
        <authorList>
            <person name="Whitehead M."/>
        </authorList>
    </citation>
    <scope>NUCLEOTIDE SEQUENCE [LARGE SCALE GENOMIC DNA]</scope>
</reference>
<sequence>MCILFGTSRKAPARKIQKLGQTIDWKIKTTYLSVTLDIALRLNKHVKVCIKKAKQARGALYPILNSRSPIPLSTRLSIYLVYIKPICLFAMGSSHQRIKLGKHRGNSKRGDPDYHRCPLSHQK</sequence>
<protein>
    <submittedName>
        <fullName evidence="2">Uncharacterized protein</fullName>
    </submittedName>
</protein>
<evidence type="ECO:0000256" key="1">
    <source>
        <dbReference type="SAM" id="MobiDB-lite"/>
    </source>
</evidence>
<dbReference type="EMBL" id="CARXXK010001262">
    <property type="protein sequence ID" value="CAI6375108.1"/>
    <property type="molecule type" value="Genomic_DNA"/>
</dbReference>